<evidence type="ECO:0000313" key="2">
    <source>
        <dbReference type="EMBL" id="EPY29538.1"/>
    </source>
</evidence>
<proteinExistence type="predicted"/>
<evidence type="ECO:0000256" key="1">
    <source>
        <dbReference type="SAM" id="MobiDB-lite"/>
    </source>
</evidence>
<reference evidence="2 3" key="1">
    <citation type="journal article" date="2013" name="PLoS ONE">
        <title>Predicting the Proteins of Angomonas deanei, Strigomonas culicis and Their Respective Endosymbionts Reveals New Aspects of the Trypanosomatidae Family.</title>
        <authorList>
            <person name="Motta M.C."/>
            <person name="Martins A.C."/>
            <person name="de Souza S.S."/>
            <person name="Catta-Preta C.M."/>
            <person name="Silva R."/>
            <person name="Klein C.C."/>
            <person name="de Almeida L.G."/>
            <person name="de Lima Cunha O."/>
            <person name="Ciapina L.P."/>
            <person name="Brocchi M."/>
            <person name="Colabardini A.C."/>
            <person name="de Araujo Lima B."/>
            <person name="Machado C.R."/>
            <person name="de Almeida Soares C.M."/>
            <person name="Probst C.M."/>
            <person name="de Menezes C.B."/>
            <person name="Thompson C.E."/>
            <person name="Bartholomeu D.C."/>
            <person name="Gradia D.F."/>
            <person name="Pavoni D.P."/>
            <person name="Grisard E.C."/>
            <person name="Fantinatti-Garboggini F."/>
            <person name="Marchini F.K."/>
            <person name="Rodrigues-Luiz G.F."/>
            <person name="Wagner G."/>
            <person name="Goldman G.H."/>
            <person name="Fietto J.L."/>
            <person name="Elias M.C."/>
            <person name="Goldman M.H."/>
            <person name="Sagot M.F."/>
            <person name="Pereira M."/>
            <person name="Stoco P.H."/>
            <person name="de Mendonca-Neto R.P."/>
            <person name="Teixeira S.M."/>
            <person name="Maciel T.E."/>
            <person name="de Oliveira Mendes T.A."/>
            <person name="Urmenyi T.P."/>
            <person name="de Souza W."/>
            <person name="Schenkman S."/>
            <person name="de Vasconcelos A.T."/>
        </authorList>
    </citation>
    <scope>NUCLEOTIDE SEQUENCE [LARGE SCALE GENOMIC DNA]</scope>
</reference>
<dbReference type="SUPFAM" id="SSF48403">
    <property type="entry name" value="Ankyrin repeat"/>
    <property type="match status" value="1"/>
</dbReference>
<keyword evidence="3" id="KW-1185">Reference proteome</keyword>
<evidence type="ECO:0000313" key="3">
    <source>
        <dbReference type="Proteomes" id="UP000015354"/>
    </source>
</evidence>
<feature type="region of interest" description="Disordered" evidence="1">
    <location>
        <begin position="142"/>
        <end position="179"/>
    </location>
</feature>
<dbReference type="AlphaFoldDB" id="S9UKV0"/>
<dbReference type="Proteomes" id="UP000015354">
    <property type="component" value="Unassembled WGS sequence"/>
</dbReference>
<dbReference type="Gene3D" id="1.25.40.20">
    <property type="entry name" value="Ankyrin repeat-containing domain"/>
    <property type="match status" value="1"/>
</dbReference>
<comment type="caution">
    <text evidence="2">The sequence shown here is derived from an EMBL/GenBank/DDBJ whole genome shotgun (WGS) entry which is preliminary data.</text>
</comment>
<organism evidence="2 3">
    <name type="scientific">Strigomonas culicis</name>
    <dbReference type="NCBI Taxonomy" id="28005"/>
    <lineage>
        <taxon>Eukaryota</taxon>
        <taxon>Discoba</taxon>
        <taxon>Euglenozoa</taxon>
        <taxon>Kinetoplastea</taxon>
        <taxon>Metakinetoplastina</taxon>
        <taxon>Trypanosomatida</taxon>
        <taxon>Trypanosomatidae</taxon>
        <taxon>Strigomonadinae</taxon>
        <taxon>Strigomonas</taxon>
    </lineage>
</organism>
<protein>
    <submittedName>
        <fullName evidence="2">Ankyrin</fullName>
    </submittedName>
</protein>
<dbReference type="InterPro" id="IPR036770">
    <property type="entry name" value="Ankyrin_rpt-contain_sf"/>
</dbReference>
<gene>
    <name evidence="2" type="ORF">STCU_04483</name>
</gene>
<dbReference type="OrthoDB" id="277383at2759"/>
<sequence>MGRHETVCLLLGAGANAAIPDMDGKTPLYIASEKGFKHVVVVLKADAKDLRHAKAEADAELRQLPQPFMSSAEMVDRANTDKAFSEQLRRGSVPVAAAPRLEPMEVVAIKVPQPKTRTHDPLTGASYGPCRTLEEVGYDAPPEVPKELQNRPPAKLPRIGGTSMVVNTEDGAKKPVSVADLDGEPETEFFVAPRK</sequence>
<accession>S9UKV0</accession>
<name>S9UKV0_9TRYP</name>
<dbReference type="EMBL" id="ATMH01004483">
    <property type="protein sequence ID" value="EPY29538.1"/>
    <property type="molecule type" value="Genomic_DNA"/>
</dbReference>